<reference evidence="4 5" key="1">
    <citation type="journal article" date="2014" name="Nat. Genet.">
        <title>Whole-genome sequence of a flatfish provides insights into ZW sex chromosome evolution and adaptation to a benthic lifestyle.</title>
        <authorList>
            <person name="Chen S."/>
            <person name="Zhang G."/>
            <person name="Shao C."/>
            <person name="Huang Q."/>
            <person name="Liu G."/>
            <person name="Zhang P."/>
            <person name="Song W."/>
            <person name="An N."/>
            <person name="Chalopin D."/>
            <person name="Volff J.N."/>
            <person name="Hong Y."/>
            <person name="Li Q."/>
            <person name="Sha Z."/>
            <person name="Zhou H."/>
            <person name="Xie M."/>
            <person name="Yu Q."/>
            <person name="Liu Y."/>
            <person name="Xiang H."/>
            <person name="Wang N."/>
            <person name="Wu K."/>
            <person name="Yang C."/>
            <person name="Zhou Q."/>
            <person name="Liao X."/>
            <person name="Yang L."/>
            <person name="Hu Q."/>
            <person name="Zhang J."/>
            <person name="Meng L."/>
            <person name="Jin L."/>
            <person name="Tian Y."/>
            <person name="Lian J."/>
            <person name="Yang J."/>
            <person name="Miao G."/>
            <person name="Liu S."/>
            <person name="Liang Z."/>
            <person name="Yan F."/>
            <person name="Li Y."/>
            <person name="Sun B."/>
            <person name="Zhang H."/>
            <person name="Zhang J."/>
            <person name="Zhu Y."/>
            <person name="Du M."/>
            <person name="Zhao Y."/>
            <person name="Schartl M."/>
            <person name="Tang Q."/>
            <person name="Wang J."/>
        </authorList>
    </citation>
    <scope>NUCLEOTIDE SEQUENCE</scope>
</reference>
<dbReference type="Ensembl" id="ENSCSET00000014128.1">
    <property type="protein sequence ID" value="ENSCSEP00000013964.1"/>
    <property type="gene ID" value="ENSCSEG00000008952.1"/>
</dbReference>
<dbReference type="InterPro" id="IPR019819">
    <property type="entry name" value="Carboxylesterase_B_CS"/>
</dbReference>
<dbReference type="AlphaFoldDB" id="A0A3P8VI69"/>
<keyword evidence="2" id="KW-1133">Transmembrane helix</keyword>
<dbReference type="Gene3D" id="3.40.50.1820">
    <property type="entry name" value="alpha/beta hydrolase"/>
    <property type="match status" value="1"/>
</dbReference>
<dbReference type="InParanoid" id="A0A3P8VI69"/>
<keyword evidence="2" id="KW-0812">Transmembrane</keyword>
<sequence length="590" mass="65534">MNEDGFVVPARTEYRYLVQDEDEDNVQYVRHRQYISPFVVLSRRCIFFICLGVVTLLALAAYLAYVAKTLPSGLVQVVTDCGEFRGRYKNGAYSFKGMPYADPPIGVLRWAPPEAPTTCKSTVTDAGRFGSICPQVRPVSGTAKMIGREDCLFINVWSPTLKADAKLPVMVWIHGGHLHTLSGGEEGYSPTEKLAADTGVVYVSFNYRLNALGFLALEILREGSSTNTSGNYGILDQIAALKWVQKNIHEFGGDPGKVTVFGQSSVLTLMTSPLAKGLFHAAVDMSGPFIHNVTLKQAESNNLVFQKKTGCKDVKCLRDLSVKQILQVGKKKDYPPLAADDMTALPTRGRFLNPLTVIDGVVLKTSPFEVWERKEGFSDVPFLVGTTEQEADYRPHAENISIWMWEDYRWFVREKLQSFSENLTRDALDLYPSSVLCPTKDRCPERAYTTMVSDIRVTCPNNELTLRAAAALSSPVYRYVVKHTPSAAVSVSAGLLQFPSRFSFHGLDAIAFFGGLEFVLGKPPSDEDKSFQSVITQHLVGFQSRMEETWPEFPAATALLSNNLSLVQNYSRAQCDLWKPSGLFAYAWVN</sequence>
<dbReference type="STRING" id="244447.ENSCSEP00000013964"/>
<dbReference type="Proteomes" id="UP000265120">
    <property type="component" value="Chromosome 5"/>
</dbReference>
<dbReference type="SUPFAM" id="SSF53474">
    <property type="entry name" value="alpha/beta-Hydrolases"/>
    <property type="match status" value="1"/>
</dbReference>
<feature type="domain" description="Carboxylesterase type B" evidence="3">
    <location>
        <begin position="76"/>
        <end position="578"/>
    </location>
</feature>
<evidence type="ECO:0000256" key="2">
    <source>
        <dbReference type="SAM" id="Phobius"/>
    </source>
</evidence>
<evidence type="ECO:0000259" key="3">
    <source>
        <dbReference type="Pfam" id="PF00135"/>
    </source>
</evidence>
<dbReference type="PROSITE" id="PS00941">
    <property type="entry name" value="CARBOXYLESTERASE_B_2"/>
    <property type="match status" value="1"/>
</dbReference>
<evidence type="ECO:0000313" key="4">
    <source>
        <dbReference type="Ensembl" id="ENSCSEP00000013964.1"/>
    </source>
</evidence>
<reference evidence="4" key="3">
    <citation type="submission" date="2025-09" db="UniProtKB">
        <authorList>
            <consortium name="Ensembl"/>
        </authorList>
    </citation>
    <scope>IDENTIFICATION</scope>
</reference>
<feature type="transmembrane region" description="Helical" evidence="2">
    <location>
        <begin position="45"/>
        <end position="65"/>
    </location>
</feature>
<evidence type="ECO:0000313" key="5">
    <source>
        <dbReference type="Proteomes" id="UP000265120"/>
    </source>
</evidence>
<dbReference type="GeneTree" id="ENSGT00940000165402"/>
<keyword evidence="5" id="KW-1185">Reference proteome</keyword>
<keyword evidence="2" id="KW-0472">Membrane</keyword>
<name>A0A3P8VI69_CYNSE</name>
<accession>A0A3P8VI69</accession>
<comment type="similarity">
    <text evidence="1">Belongs to the type-B carboxylesterase/lipase family.</text>
</comment>
<dbReference type="Pfam" id="PF00135">
    <property type="entry name" value="COesterase"/>
    <property type="match status" value="1"/>
</dbReference>
<dbReference type="InterPro" id="IPR029058">
    <property type="entry name" value="AB_hydrolase_fold"/>
</dbReference>
<dbReference type="InterPro" id="IPR002018">
    <property type="entry name" value="CarbesteraseB"/>
</dbReference>
<dbReference type="InterPro" id="IPR050309">
    <property type="entry name" value="Type-B_Carboxylest/Lipase"/>
</dbReference>
<protein>
    <submittedName>
        <fullName evidence="4">Si:ch211-71n6.4</fullName>
    </submittedName>
</protein>
<evidence type="ECO:0000256" key="1">
    <source>
        <dbReference type="ARBA" id="ARBA00005964"/>
    </source>
</evidence>
<dbReference type="PANTHER" id="PTHR11559">
    <property type="entry name" value="CARBOXYLESTERASE"/>
    <property type="match status" value="1"/>
</dbReference>
<proteinExistence type="inferred from homology"/>
<organism evidence="4 5">
    <name type="scientific">Cynoglossus semilaevis</name>
    <name type="common">Tongue sole</name>
    <dbReference type="NCBI Taxonomy" id="244447"/>
    <lineage>
        <taxon>Eukaryota</taxon>
        <taxon>Metazoa</taxon>
        <taxon>Chordata</taxon>
        <taxon>Craniata</taxon>
        <taxon>Vertebrata</taxon>
        <taxon>Euteleostomi</taxon>
        <taxon>Actinopterygii</taxon>
        <taxon>Neopterygii</taxon>
        <taxon>Teleostei</taxon>
        <taxon>Neoteleostei</taxon>
        <taxon>Acanthomorphata</taxon>
        <taxon>Carangaria</taxon>
        <taxon>Pleuronectiformes</taxon>
        <taxon>Pleuronectoidei</taxon>
        <taxon>Cynoglossidae</taxon>
        <taxon>Cynoglossinae</taxon>
        <taxon>Cynoglossus</taxon>
    </lineage>
</organism>
<reference evidence="4" key="2">
    <citation type="submission" date="2025-08" db="UniProtKB">
        <authorList>
            <consortium name="Ensembl"/>
        </authorList>
    </citation>
    <scope>IDENTIFICATION</scope>
</reference>